<evidence type="ECO:0000256" key="4">
    <source>
        <dbReference type="ARBA" id="ARBA00022801"/>
    </source>
</evidence>
<protein>
    <submittedName>
        <fullName evidence="9">Aspartic proteinase CDR1</fullName>
    </submittedName>
</protein>
<keyword evidence="8" id="KW-1185">Reference proteome</keyword>
<dbReference type="GO" id="GO:0004190">
    <property type="term" value="F:aspartic-type endopeptidase activity"/>
    <property type="evidence" value="ECO:0007669"/>
    <property type="project" value="UniProtKB-KW"/>
</dbReference>
<sequence>MAIVPALVYFLLSSSAFSAKAIGIPAASTTTRPRKLVAKLIHRDSVLHPCHNPNETISDRAERAIRGSNSRLAYLQAKMKEATFSEDIQTVEDDIRASVIPDEGTIFLANFSIGEPPVVQLVGVDTGSSLLWIQCLPCTNCLHRPAPIFDPAKSKTFANLSCNSTLCNNLKRCQCDQFNHASFKIEYEDGSNTNGTIAREQLVFETSDEGIVILPNVTFGCGHNIQTRQSGGNWTGVMGLGTGIASLARQFGSKFSYCLGNISDPFYNYNHLILGEGAELEGYSTPFETFDGHYYVTLEGISIGEKKLEIDPDVFARTSDGGGVLIDSGSTDTTLAYEAFTSLAYEISSFMDGILTRSRDEDRRWELCYNGVVTRDLVGFPVVTFHFAGGAELVLDPESLFHQRTEDRFCMAVDPDSLGNDYVVTPTNIIGVMAQQNYNVAYDLDKKLIYFQRIDCELLID</sequence>
<dbReference type="InterPro" id="IPR034161">
    <property type="entry name" value="Pepsin-like_plant"/>
</dbReference>
<dbReference type="InParanoid" id="A0A6P6G6R7"/>
<accession>A0A6P6G6R7</accession>
<dbReference type="SMR" id="A0A6P6G6R7"/>
<dbReference type="GO" id="GO:0006508">
    <property type="term" value="P:proteolysis"/>
    <property type="evidence" value="ECO:0007669"/>
    <property type="project" value="UniProtKB-KW"/>
</dbReference>
<dbReference type="Pfam" id="PF14543">
    <property type="entry name" value="TAXi_N"/>
    <property type="match status" value="1"/>
</dbReference>
<dbReference type="InterPro" id="IPR021109">
    <property type="entry name" value="Peptidase_aspartic_dom_sf"/>
</dbReference>
<proteinExistence type="inferred from homology"/>
<evidence type="ECO:0000313" key="9">
    <source>
        <dbReference type="RefSeq" id="XP_024929849.2"/>
    </source>
</evidence>
<dbReference type="KEGG" id="zju:112491717"/>
<dbReference type="InterPro" id="IPR051708">
    <property type="entry name" value="Plant_Aspart_Prot_A1"/>
</dbReference>
<dbReference type="Gene3D" id="2.40.70.10">
    <property type="entry name" value="Acid Proteases"/>
    <property type="match status" value="2"/>
</dbReference>
<keyword evidence="4" id="KW-0378">Hydrolase</keyword>
<organism evidence="8 9">
    <name type="scientific">Ziziphus jujuba</name>
    <name type="common">Chinese jujube</name>
    <name type="synonym">Ziziphus sativa</name>
    <dbReference type="NCBI Taxonomy" id="326968"/>
    <lineage>
        <taxon>Eukaryota</taxon>
        <taxon>Viridiplantae</taxon>
        <taxon>Streptophyta</taxon>
        <taxon>Embryophyta</taxon>
        <taxon>Tracheophyta</taxon>
        <taxon>Spermatophyta</taxon>
        <taxon>Magnoliopsida</taxon>
        <taxon>eudicotyledons</taxon>
        <taxon>Gunneridae</taxon>
        <taxon>Pentapetalae</taxon>
        <taxon>rosids</taxon>
        <taxon>fabids</taxon>
        <taxon>Rosales</taxon>
        <taxon>Rhamnaceae</taxon>
        <taxon>Paliureae</taxon>
        <taxon>Ziziphus</taxon>
    </lineage>
</organism>
<comment type="similarity">
    <text evidence="1">Belongs to the peptidase A1 family.</text>
</comment>
<evidence type="ECO:0000256" key="5">
    <source>
        <dbReference type="ARBA" id="ARBA00023180"/>
    </source>
</evidence>
<dbReference type="AlphaFoldDB" id="A0A6P6G6R7"/>
<dbReference type="CDD" id="cd05476">
    <property type="entry name" value="pepsin_A_like_plant"/>
    <property type="match status" value="1"/>
</dbReference>
<keyword evidence="3" id="KW-0064">Aspartyl protease</keyword>
<feature type="domain" description="Peptidase A1" evidence="7">
    <location>
        <begin position="107"/>
        <end position="452"/>
    </location>
</feature>
<dbReference type="GeneID" id="112491717"/>
<gene>
    <name evidence="9" type="primary">LOC112491717</name>
</gene>
<dbReference type="PANTHER" id="PTHR47967">
    <property type="entry name" value="OS07G0603500 PROTEIN-RELATED"/>
    <property type="match status" value="1"/>
</dbReference>
<evidence type="ECO:0000259" key="7">
    <source>
        <dbReference type="PROSITE" id="PS51767"/>
    </source>
</evidence>
<name>A0A6P6G6R7_ZIZJJ</name>
<dbReference type="PROSITE" id="PS00141">
    <property type="entry name" value="ASP_PROTEASE"/>
    <property type="match status" value="1"/>
</dbReference>
<evidence type="ECO:0000256" key="2">
    <source>
        <dbReference type="ARBA" id="ARBA00022670"/>
    </source>
</evidence>
<keyword evidence="6" id="KW-0732">Signal</keyword>
<dbReference type="Pfam" id="PF14541">
    <property type="entry name" value="TAXi_C"/>
    <property type="match status" value="1"/>
</dbReference>
<feature type="chain" id="PRO_5045821446" evidence="6">
    <location>
        <begin position="22"/>
        <end position="461"/>
    </location>
</feature>
<reference evidence="8" key="1">
    <citation type="submission" date="2025-05" db="UniProtKB">
        <authorList>
            <consortium name="RefSeq"/>
        </authorList>
    </citation>
    <scope>NUCLEOTIDE SEQUENCE [LARGE SCALE GENOMIC DNA]</scope>
</reference>
<keyword evidence="2" id="KW-0645">Protease</keyword>
<dbReference type="RefSeq" id="XP_024929849.2">
    <property type="nucleotide sequence ID" value="XM_025074081.3"/>
</dbReference>
<dbReference type="PROSITE" id="PS51767">
    <property type="entry name" value="PEPTIDASE_A1"/>
    <property type="match status" value="1"/>
</dbReference>
<keyword evidence="5" id="KW-0325">Glycoprotein</keyword>
<dbReference type="Proteomes" id="UP001652623">
    <property type="component" value="Chromosome 1"/>
</dbReference>
<evidence type="ECO:0000256" key="1">
    <source>
        <dbReference type="ARBA" id="ARBA00007447"/>
    </source>
</evidence>
<dbReference type="GO" id="GO:0005576">
    <property type="term" value="C:extracellular region"/>
    <property type="evidence" value="ECO:0007669"/>
    <property type="project" value="TreeGrafter"/>
</dbReference>
<dbReference type="InterPro" id="IPR001969">
    <property type="entry name" value="Aspartic_peptidase_AS"/>
</dbReference>
<dbReference type="InterPro" id="IPR033121">
    <property type="entry name" value="PEPTIDASE_A1"/>
</dbReference>
<evidence type="ECO:0000256" key="6">
    <source>
        <dbReference type="SAM" id="SignalP"/>
    </source>
</evidence>
<evidence type="ECO:0000313" key="8">
    <source>
        <dbReference type="Proteomes" id="UP001652623"/>
    </source>
</evidence>
<reference evidence="9" key="2">
    <citation type="submission" date="2025-08" db="UniProtKB">
        <authorList>
            <consortium name="RefSeq"/>
        </authorList>
    </citation>
    <scope>IDENTIFICATION</scope>
    <source>
        <tissue evidence="9">Seedling</tissue>
    </source>
</reference>
<dbReference type="SUPFAM" id="SSF50630">
    <property type="entry name" value="Acid proteases"/>
    <property type="match status" value="1"/>
</dbReference>
<dbReference type="InterPro" id="IPR032861">
    <property type="entry name" value="TAXi_N"/>
</dbReference>
<dbReference type="InterPro" id="IPR032799">
    <property type="entry name" value="TAXi_C"/>
</dbReference>
<dbReference type="PANTHER" id="PTHR47967:SF14">
    <property type="entry name" value="EUKARYOTIC ASPARTYL PROTEASE FAMILY PROTEIN"/>
    <property type="match status" value="1"/>
</dbReference>
<evidence type="ECO:0000256" key="3">
    <source>
        <dbReference type="ARBA" id="ARBA00022750"/>
    </source>
</evidence>
<feature type="signal peptide" evidence="6">
    <location>
        <begin position="1"/>
        <end position="21"/>
    </location>
</feature>